<reference evidence="2" key="1">
    <citation type="submission" date="2020-08" db="EMBL/GenBank/DDBJ databases">
        <title>Multicomponent nature underlies the extraordinary mechanical properties of spider dragline silk.</title>
        <authorList>
            <person name="Kono N."/>
            <person name="Nakamura H."/>
            <person name="Mori M."/>
            <person name="Yoshida Y."/>
            <person name="Ohtoshi R."/>
            <person name="Malay A.D."/>
            <person name="Moran D.A.P."/>
            <person name="Tomita M."/>
            <person name="Numata K."/>
            <person name="Arakawa K."/>
        </authorList>
    </citation>
    <scope>NUCLEOTIDE SEQUENCE</scope>
</reference>
<evidence type="ECO:0000313" key="2">
    <source>
        <dbReference type="EMBL" id="GFY43552.1"/>
    </source>
</evidence>
<name>A0A8X6WY79_9ARAC</name>
<evidence type="ECO:0000256" key="1">
    <source>
        <dbReference type="SAM" id="MobiDB-lite"/>
    </source>
</evidence>
<dbReference type="Proteomes" id="UP000886998">
    <property type="component" value="Unassembled WGS sequence"/>
</dbReference>
<feature type="compositionally biased region" description="Basic and acidic residues" evidence="1">
    <location>
        <begin position="86"/>
        <end position="100"/>
    </location>
</feature>
<dbReference type="EMBL" id="BMAV01003761">
    <property type="protein sequence ID" value="GFY43552.1"/>
    <property type="molecule type" value="Genomic_DNA"/>
</dbReference>
<dbReference type="AlphaFoldDB" id="A0A8X6WY79"/>
<accession>A0A8X6WY79</accession>
<feature type="compositionally biased region" description="Basic residues" evidence="1">
    <location>
        <begin position="72"/>
        <end position="85"/>
    </location>
</feature>
<organism evidence="2 3">
    <name type="scientific">Trichonephila inaurata madagascariensis</name>
    <dbReference type="NCBI Taxonomy" id="2747483"/>
    <lineage>
        <taxon>Eukaryota</taxon>
        <taxon>Metazoa</taxon>
        <taxon>Ecdysozoa</taxon>
        <taxon>Arthropoda</taxon>
        <taxon>Chelicerata</taxon>
        <taxon>Arachnida</taxon>
        <taxon>Araneae</taxon>
        <taxon>Araneomorphae</taxon>
        <taxon>Entelegynae</taxon>
        <taxon>Araneoidea</taxon>
        <taxon>Nephilidae</taxon>
        <taxon>Trichonephila</taxon>
        <taxon>Trichonephila inaurata</taxon>
    </lineage>
</organism>
<sequence length="112" mass="13309">MAEVTAVKIHPYNFSDPQLCSPGANELLPSEYRKRLRTRVLNITTSRFKPATRSRRNSATDLSANYLDIHHANNRRKRHRSHQKNPRSEHSQSFTFDKRYRFIQRNSYPPRD</sequence>
<feature type="region of interest" description="Disordered" evidence="1">
    <location>
        <begin position="49"/>
        <end position="112"/>
    </location>
</feature>
<keyword evidence="3" id="KW-1185">Reference proteome</keyword>
<dbReference type="OrthoDB" id="10497637at2759"/>
<protein>
    <submittedName>
        <fullName evidence="2">Uncharacterized protein</fullName>
    </submittedName>
</protein>
<comment type="caution">
    <text evidence="2">The sequence shown here is derived from an EMBL/GenBank/DDBJ whole genome shotgun (WGS) entry which is preliminary data.</text>
</comment>
<gene>
    <name evidence="2" type="ORF">TNIN_422781</name>
</gene>
<evidence type="ECO:0000313" key="3">
    <source>
        <dbReference type="Proteomes" id="UP000886998"/>
    </source>
</evidence>
<proteinExistence type="predicted"/>